<dbReference type="InterPro" id="IPR012340">
    <property type="entry name" value="NA-bd_OB-fold"/>
</dbReference>
<evidence type="ECO:0000259" key="2">
    <source>
        <dbReference type="SMART" id="SM00955"/>
    </source>
</evidence>
<dbReference type="SUPFAM" id="SSF50249">
    <property type="entry name" value="Nucleic acid-binding proteins"/>
    <property type="match status" value="1"/>
</dbReference>
<dbReference type="InterPro" id="IPR050180">
    <property type="entry name" value="RNR_Ribonuclease"/>
</dbReference>
<dbReference type="InterPro" id="IPR056404">
    <property type="entry name" value="HTH_RNase_II"/>
</dbReference>
<reference evidence="3 4" key="1">
    <citation type="journal article" date="2024" name="Nat. Commun.">
        <title>Phylogenomics reveals the evolutionary origins of lichenization in chlorophyte algae.</title>
        <authorList>
            <person name="Puginier C."/>
            <person name="Libourel C."/>
            <person name="Otte J."/>
            <person name="Skaloud P."/>
            <person name="Haon M."/>
            <person name="Grisel S."/>
            <person name="Petersen M."/>
            <person name="Berrin J.G."/>
            <person name="Delaux P.M."/>
            <person name="Dal Grande F."/>
            <person name="Keller J."/>
        </authorList>
    </citation>
    <scope>NUCLEOTIDE SEQUENCE [LARGE SCALE GENOMIC DNA]</scope>
    <source>
        <strain evidence="3 4">SAG 216-7</strain>
    </source>
</reference>
<dbReference type="InterPro" id="IPR057324">
    <property type="entry name" value="WH_RNase_II"/>
</dbReference>
<keyword evidence="4" id="KW-1185">Reference proteome</keyword>
<dbReference type="PANTHER" id="PTHR23355">
    <property type="entry name" value="RIBONUCLEASE"/>
    <property type="match status" value="1"/>
</dbReference>
<dbReference type="Pfam" id="PF23163">
    <property type="entry name" value="CSD_RNase_II"/>
    <property type="match status" value="1"/>
</dbReference>
<dbReference type="InterPro" id="IPR001900">
    <property type="entry name" value="RNase_II/R"/>
</dbReference>
<accession>A0ABR2YUU9</accession>
<name>A0ABR2YUU9_9CHLO</name>
<proteinExistence type="predicted"/>
<dbReference type="SMART" id="SM00955">
    <property type="entry name" value="RNB"/>
    <property type="match status" value="1"/>
</dbReference>
<gene>
    <name evidence="3" type="ORF">WJX75_007493</name>
</gene>
<dbReference type="Pfam" id="PF25255">
    <property type="entry name" value="WHD_RNase_II"/>
    <property type="match status" value="1"/>
</dbReference>
<dbReference type="Proteomes" id="UP001491310">
    <property type="component" value="Unassembled WGS sequence"/>
</dbReference>
<comment type="caution">
    <text evidence="3">The sequence shown here is derived from an EMBL/GenBank/DDBJ whole genome shotgun (WGS) entry which is preliminary data.</text>
</comment>
<dbReference type="PANTHER" id="PTHR23355:SF42">
    <property type="entry name" value="RIBONUCLEASE II, CHLOROPLASTIC_MITOCHONDRIAL"/>
    <property type="match status" value="1"/>
</dbReference>
<sequence length="816" mass="87628">MSAAGLIGTLTGPLSRTALPTASGTYGANGFSNSQGRSIDGPLPSIGGTVHKRRPSSGNTSSSNALGRGRQAYSTCAGYSSVTYPSAVQGLPEAVQSRQLSANAPEFIPRGPTHIRSMRRLWEPREAPTATRPLSGGTCRMYSSSAGRQSGVAGQAATSSDEPAEGCLIEFQKDTKTGLALLLKKDGKRNWTAVDTRGTVYSLRPQQLAYILPGKGYTQEDLQSIATAAQAACSDEKLMELAWEVVAGSVESFDVPGMADLLFGEVTVSNSYAAHRLLNEDRTFFKQVNRGPPRFQPRSQTEVRSIQAKAAADAKAARELAECGTALREAKDGTATDESAAAWLSGPFAHRVRAVEAFALQRADAKETQLALEILQAAGVVPGTGGAAALLGRIGVWGPHDHIGLRQLNLTREFPPALEEAAAALLARPPPDADDLHRLDLTHHRVVTIDDATTTEVDDGLSVEFLEGGRVRLWVHVADPTRWIRPEVALDMEARRRGSTIYLPTGAIFMFPAQLATGPFSLREGERSCALSISAELSPEGELTAHSVVASRVTPTHRMTYDQVDAAIASSDPEQLTPDLRALLEASKARQAWRTQQGAANITLDECEVAATVGREAGLPLPYRGQAKAVLPSEAELEGVPEGPCRAVLLRSRMVRGVATTHDALPHAGLGLPAYVQAHLRGEQPPWGVLALSVVLDDVTANVREHITLEREITNYWLAKYFEGEKAANPARTWPALLLHWIRQDTGLAQVQLEESALETVVRIDRPAKIGERLELSCAAADARMGVYRLEEAYQLPSQQGTPQQTDDSTLAYLGI</sequence>
<dbReference type="InterPro" id="IPR056403">
    <property type="entry name" value="RNase_II_barrel"/>
</dbReference>
<evidence type="ECO:0000256" key="1">
    <source>
        <dbReference type="SAM" id="MobiDB-lite"/>
    </source>
</evidence>
<feature type="compositionally biased region" description="Polar residues" evidence="1">
    <location>
        <begin position="56"/>
        <end position="65"/>
    </location>
</feature>
<protein>
    <recommendedName>
        <fullName evidence="2">RNB domain-containing protein</fullName>
    </recommendedName>
</protein>
<dbReference type="EMBL" id="JALJOT010000005">
    <property type="protein sequence ID" value="KAK9915314.1"/>
    <property type="molecule type" value="Genomic_DNA"/>
</dbReference>
<organism evidence="3 4">
    <name type="scientific">Coccomyxa subellipsoidea</name>
    <dbReference type="NCBI Taxonomy" id="248742"/>
    <lineage>
        <taxon>Eukaryota</taxon>
        <taxon>Viridiplantae</taxon>
        <taxon>Chlorophyta</taxon>
        <taxon>core chlorophytes</taxon>
        <taxon>Trebouxiophyceae</taxon>
        <taxon>Trebouxiophyceae incertae sedis</taxon>
        <taxon>Coccomyxaceae</taxon>
        <taxon>Coccomyxa</taxon>
    </lineage>
</organism>
<feature type="region of interest" description="Disordered" evidence="1">
    <location>
        <begin position="29"/>
        <end position="67"/>
    </location>
</feature>
<dbReference type="Pfam" id="PF00773">
    <property type="entry name" value="RNB"/>
    <property type="match status" value="1"/>
</dbReference>
<evidence type="ECO:0000313" key="4">
    <source>
        <dbReference type="Proteomes" id="UP001491310"/>
    </source>
</evidence>
<evidence type="ECO:0000313" key="3">
    <source>
        <dbReference type="EMBL" id="KAK9915314.1"/>
    </source>
</evidence>
<feature type="domain" description="RNB" evidence="2">
    <location>
        <begin position="438"/>
        <end position="682"/>
    </location>
</feature>
<dbReference type="Pfam" id="PF23161">
    <property type="entry name" value="HTH_RNase_II"/>
    <property type="match status" value="1"/>
</dbReference>